<comment type="cofactor">
    <cofactor evidence="1">
        <name>NAD(+)</name>
        <dbReference type="ChEBI" id="CHEBI:57540"/>
    </cofactor>
</comment>
<accession>U2ME80</accession>
<evidence type="ECO:0000259" key="5">
    <source>
        <dbReference type="Pfam" id="PF01370"/>
    </source>
</evidence>
<dbReference type="AlphaFoldDB" id="U2ME80"/>
<protein>
    <submittedName>
        <fullName evidence="6">NAD dependent epimerase/dehydratase family protein</fullName>
    </submittedName>
</protein>
<evidence type="ECO:0000313" key="7">
    <source>
        <dbReference type="Proteomes" id="UP000016662"/>
    </source>
</evidence>
<dbReference type="RefSeq" id="WP_021680280.1">
    <property type="nucleotide sequence ID" value="NZ_KI260285.1"/>
</dbReference>
<dbReference type="InterPro" id="IPR001509">
    <property type="entry name" value="Epimerase_deHydtase"/>
</dbReference>
<dbReference type="PANTHER" id="PTHR43078:SF6">
    <property type="entry name" value="UDP-GLUCURONIC ACID DECARBOXYLASE 1"/>
    <property type="match status" value="1"/>
</dbReference>
<evidence type="ECO:0000256" key="3">
    <source>
        <dbReference type="ARBA" id="ARBA00023027"/>
    </source>
</evidence>
<comment type="caution">
    <text evidence="6">The sequence shown here is derived from an EMBL/GenBank/DDBJ whole genome shotgun (WGS) entry which is preliminary data.</text>
</comment>
<keyword evidence="3" id="KW-0520">NAD</keyword>
<dbReference type="Proteomes" id="UP000016662">
    <property type="component" value="Unassembled WGS sequence"/>
</dbReference>
<evidence type="ECO:0000256" key="4">
    <source>
        <dbReference type="ARBA" id="ARBA00023239"/>
    </source>
</evidence>
<dbReference type="PATRIC" id="fig|411473.3.peg.9"/>
<dbReference type="STRING" id="411473.RUMCAL_00011"/>
<sequence>MMRYCDLYWKDVKKTVQNIPDITQLFHKSICITGANGMICSAIADIILWLNCNKNAGIHLILAGRSNEKIKKRFLGFEKFYTFAFYDATQFNSICFQADYIIHGACNANPAKYVKEPVETMLANFMGLDCLLKSAVKNKSNRVVYISSSEVYGSKLKDQPYQESDYGYVDLLNPRSCYPSSKRASETLCSAYTSEYGLDTVVVRPGHIYGPTITDTDDRASAQFTRCAVEGKDIVIKSAGTQLRSYCYVLDCASAILTVLLSGESGQAYNISNPNSIVSIAQLAKAFAATVGKNVLFEQANAEEQKGYNKMMNSSLDSTKLEALGWKALFSLQEGTSKTIQILKTC</sequence>
<dbReference type="InterPro" id="IPR044516">
    <property type="entry name" value="UXS-like"/>
</dbReference>
<dbReference type="SUPFAM" id="SSF51735">
    <property type="entry name" value="NAD(P)-binding Rossmann-fold domains"/>
    <property type="match status" value="1"/>
</dbReference>
<dbReference type="eggNOG" id="COG0451">
    <property type="taxonomic scope" value="Bacteria"/>
</dbReference>
<keyword evidence="2" id="KW-0210">Decarboxylase</keyword>
<evidence type="ECO:0000256" key="2">
    <source>
        <dbReference type="ARBA" id="ARBA00022793"/>
    </source>
</evidence>
<dbReference type="OrthoDB" id="9811743at2"/>
<reference evidence="6 7" key="1">
    <citation type="submission" date="2013-07" db="EMBL/GenBank/DDBJ databases">
        <authorList>
            <person name="Weinstock G."/>
            <person name="Sodergren E."/>
            <person name="Wylie T."/>
            <person name="Fulton L."/>
            <person name="Fulton R."/>
            <person name="Fronick C."/>
            <person name="O'Laughlin M."/>
            <person name="Godfrey J."/>
            <person name="Miner T."/>
            <person name="Herter B."/>
            <person name="Appelbaum E."/>
            <person name="Cordes M."/>
            <person name="Lek S."/>
            <person name="Wollam A."/>
            <person name="Pepin K.H."/>
            <person name="Palsikar V.B."/>
            <person name="Mitreva M."/>
            <person name="Wilson R.K."/>
        </authorList>
    </citation>
    <scope>NUCLEOTIDE SEQUENCE [LARGE SCALE GENOMIC DNA]</scope>
    <source>
        <strain evidence="6 7">ATCC 27760</strain>
    </source>
</reference>
<dbReference type="Gene3D" id="3.40.50.720">
    <property type="entry name" value="NAD(P)-binding Rossmann-like Domain"/>
    <property type="match status" value="1"/>
</dbReference>
<dbReference type="EMBL" id="AWVF01000001">
    <property type="protein sequence ID" value="ERJ97598.1"/>
    <property type="molecule type" value="Genomic_DNA"/>
</dbReference>
<keyword evidence="4" id="KW-0456">Lyase</keyword>
<dbReference type="GO" id="GO:0042732">
    <property type="term" value="P:D-xylose metabolic process"/>
    <property type="evidence" value="ECO:0007669"/>
    <property type="project" value="InterPro"/>
</dbReference>
<keyword evidence="7" id="KW-1185">Reference proteome</keyword>
<name>U2ME80_9FIRM</name>
<proteinExistence type="predicted"/>
<dbReference type="GO" id="GO:0005737">
    <property type="term" value="C:cytoplasm"/>
    <property type="evidence" value="ECO:0007669"/>
    <property type="project" value="TreeGrafter"/>
</dbReference>
<feature type="domain" description="NAD-dependent epimerase/dehydratase" evidence="5">
    <location>
        <begin position="30"/>
        <end position="271"/>
    </location>
</feature>
<dbReference type="PANTHER" id="PTHR43078">
    <property type="entry name" value="UDP-GLUCURONIC ACID DECARBOXYLASE-RELATED"/>
    <property type="match status" value="1"/>
</dbReference>
<evidence type="ECO:0000313" key="6">
    <source>
        <dbReference type="EMBL" id="ERJ97598.1"/>
    </source>
</evidence>
<dbReference type="GO" id="GO:0070403">
    <property type="term" value="F:NAD+ binding"/>
    <property type="evidence" value="ECO:0007669"/>
    <property type="project" value="InterPro"/>
</dbReference>
<dbReference type="GO" id="GO:0048040">
    <property type="term" value="F:UDP-glucuronate decarboxylase activity"/>
    <property type="evidence" value="ECO:0007669"/>
    <property type="project" value="TreeGrafter"/>
</dbReference>
<dbReference type="Pfam" id="PF01370">
    <property type="entry name" value="Epimerase"/>
    <property type="match status" value="1"/>
</dbReference>
<gene>
    <name evidence="6" type="ORF">RUMCAL_00011</name>
</gene>
<dbReference type="HOGENOM" id="CLU_007383_4_0_9"/>
<dbReference type="InterPro" id="IPR036291">
    <property type="entry name" value="NAD(P)-bd_dom_sf"/>
</dbReference>
<evidence type="ECO:0000256" key="1">
    <source>
        <dbReference type="ARBA" id="ARBA00001911"/>
    </source>
</evidence>
<organism evidence="6 7">
    <name type="scientific">Ruminococcus callidus ATCC 27760</name>
    <dbReference type="NCBI Taxonomy" id="411473"/>
    <lineage>
        <taxon>Bacteria</taxon>
        <taxon>Bacillati</taxon>
        <taxon>Bacillota</taxon>
        <taxon>Clostridia</taxon>
        <taxon>Eubacteriales</taxon>
        <taxon>Oscillospiraceae</taxon>
        <taxon>Ruminococcus</taxon>
    </lineage>
</organism>